<dbReference type="EMBL" id="JAGFNK010000249">
    <property type="protein sequence ID" value="KAI9455520.1"/>
    <property type="molecule type" value="Genomic_DNA"/>
</dbReference>
<comment type="caution">
    <text evidence="1">The sequence shown here is derived from an EMBL/GenBank/DDBJ whole genome shotgun (WGS) entry which is preliminary data.</text>
</comment>
<dbReference type="Proteomes" id="UP001207468">
    <property type="component" value="Unassembled WGS sequence"/>
</dbReference>
<name>A0ACC0TZZ6_9AGAM</name>
<feature type="non-terminal residue" evidence="1">
    <location>
        <position position="232"/>
    </location>
</feature>
<organism evidence="1 2">
    <name type="scientific">Russula earlei</name>
    <dbReference type="NCBI Taxonomy" id="71964"/>
    <lineage>
        <taxon>Eukaryota</taxon>
        <taxon>Fungi</taxon>
        <taxon>Dikarya</taxon>
        <taxon>Basidiomycota</taxon>
        <taxon>Agaricomycotina</taxon>
        <taxon>Agaricomycetes</taxon>
        <taxon>Russulales</taxon>
        <taxon>Russulaceae</taxon>
        <taxon>Russula</taxon>
    </lineage>
</organism>
<evidence type="ECO:0000313" key="1">
    <source>
        <dbReference type="EMBL" id="KAI9455520.1"/>
    </source>
</evidence>
<evidence type="ECO:0000313" key="2">
    <source>
        <dbReference type="Proteomes" id="UP001207468"/>
    </source>
</evidence>
<keyword evidence="2" id="KW-1185">Reference proteome</keyword>
<gene>
    <name evidence="1" type="ORF">F5148DRAFT_1225814</name>
</gene>
<sequence>MPLIYPYDYDAHQLSARSFASTITPNATQRTTLLVAGCYILIIGILWHVPYLNFISESQTLYPFPQAPFPSPIAYHRIGIVYPFKLLTVGFHEMSHAFAGVLTCARIHSIELDPDEGGATSMSGGIAWITLPAGYLGSSLIGAALITCGFDTNASKVASLILAIFFVFTLWWARRNLLTWVLLVGMSGLIVLFWFLKGGEVLRYLVLFIGVMSCLYALWDVIGADPFSRNGI</sequence>
<reference evidence="1" key="1">
    <citation type="submission" date="2021-03" db="EMBL/GenBank/DDBJ databases">
        <title>Evolutionary priming and transition to the ectomycorrhizal habit in an iconic lineage of mushroom-forming fungi: is preadaptation a requirement?</title>
        <authorList>
            <consortium name="DOE Joint Genome Institute"/>
            <person name="Looney B.P."/>
            <person name="Miyauchi S."/>
            <person name="Morin E."/>
            <person name="Drula E."/>
            <person name="Courty P.E."/>
            <person name="Chicoki N."/>
            <person name="Fauchery L."/>
            <person name="Kohler A."/>
            <person name="Kuo A."/>
            <person name="LaButti K."/>
            <person name="Pangilinan J."/>
            <person name="Lipzen A."/>
            <person name="Riley R."/>
            <person name="Andreopoulos W."/>
            <person name="He G."/>
            <person name="Johnson J."/>
            <person name="Barry K.W."/>
            <person name="Grigoriev I.V."/>
            <person name="Nagy L."/>
            <person name="Hibbett D."/>
            <person name="Henrissat B."/>
            <person name="Matheny P.B."/>
            <person name="Labbe J."/>
            <person name="Martin A.F."/>
        </authorList>
    </citation>
    <scope>NUCLEOTIDE SEQUENCE</scope>
    <source>
        <strain evidence="1">BPL698</strain>
    </source>
</reference>
<protein>
    <submittedName>
        <fullName evidence="1">Peptidase M50B-like-domain-containing protein</fullName>
    </submittedName>
</protein>
<proteinExistence type="predicted"/>
<accession>A0ACC0TZZ6</accession>